<evidence type="ECO:0000313" key="4">
    <source>
        <dbReference type="RefSeq" id="XP_006815635.1"/>
    </source>
</evidence>
<feature type="transmembrane region" description="Helical" evidence="1">
    <location>
        <begin position="12"/>
        <end position="38"/>
    </location>
</feature>
<evidence type="ECO:0000256" key="1">
    <source>
        <dbReference type="SAM" id="Phobius"/>
    </source>
</evidence>
<gene>
    <name evidence="4" type="primary">LOC100378217</name>
</gene>
<dbReference type="PROSITE" id="PS50835">
    <property type="entry name" value="IG_LIKE"/>
    <property type="match status" value="1"/>
</dbReference>
<feature type="domain" description="Ig-like" evidence="2">
    <location>
        <begin position="54"/>
        <end position="158"/>
    </location>
</feature>
<sequence>MHSTQRQCRPKCLGSCILIIMKLLAFLIFLCAVSGISLASMDFFLDPSAGNREPETSNHHYFMEEPHDTTVAVGNTAIFECSIGNKKGLVAWVKTTGPKDRTILSLDNSIIADNNQILIGSRVGGRDYALIITHITHEDEGFYTCFVSAGGRDSPIISHSALLTVV</sequence>
<name>A0ABM0M6J4_SACKO</name>
<dbReference type="InterPro" id="IPR036179">
    <property type="entry name" value="Ig-like_dom_sf"/>
</dbReference>
<dbReference type="Proteomes" id="UP000694865">
    <property type="component" value="Unplaced"/>
</dbReference>
<protein>
    <submittedName>
        <fullName evidence="4">Uncharacterized protein LOC100378217 isoform X2</fullName>
    </submittedName>
</protein>
<dbReference type="GeneID" id="100378217"/>
<reference evidence="4" key="1">
    <citation type="submission" date="2025-08" db="UniProtKB">
        <authorList>
            <consortium name="RefSeq"/>
        </authorList>
    </citation>
    <scope>IDENTIFICATION</scope>
    <source>
        <tissue evidence="4">Testes</tissue>
    </source>
</reference>
<keyword evidence="1" id="KW-1133">Transmembrane helix</keyword>
<dbReference type="RefSeq" id="XP_006815635.1">
    <property type="nucleotide sequence ID" value="XM_006815572.1"/>
</dbReference>
<dbReference type="InterPro" id="IPR013783">
    <property type="entry name" value="Ig-like_fold"/>
</dbReference>
<dbReference type="InterPro" id="IPR003599">
    <property type="entry name" value="Ig_sub"/>
</dbReference>
<accession>A0ABM0M6J4</accession>
<keyword evidence="1" id="KW-0472">Membrane</keyword>
<organism evidence="3 4">
    <name type="scientific">Saccoglossus kowalevskii</name>
    <name type="common">Acorn worm</name>
    <dbReference type="NCBI Taxonomy" id="10224"/>
    <lineage>
        <taxon>Eukaryota</taxon>
        <taxon>Metazoa</taxon>
        <taxon>Hemichordata</taxon>
        <taxon>Enteropneusta</taxon>
        <taxon>Harrimaniidae</taxon>
        <taxon>Saccoglossus</taxon>
    </lineage>
</organism>
<evidence type="ECO:0000259" key="2">
    <source>
        <dbReference type="PROSITE" id="PS50835"/>
    </source>
</evidence>
<keyword evidence="3" id="KW-1185">Reference proteome</keyword>
<keyword evidence="1" id="KW-0812">Transmembrane</keyword>
<dbReference type="SUPFAM" id="SSF48726">
    <property type="entry name" value="Immunoglobulin"/>
    <property type="match status" value="1"/>
</dbReference>
<proteinExistence type="predicted"/>
<dbReference type="InterPro" id="IPR013106">
    <property type="entry name" value="Ig_V-set"/>
</dbReference>
<dbReference type="InterPro" id="IPR007110">
    <property type="entry name" value="Ig-like_dom"/>
</dbReference>
<evidence type="ECO:0000313" key="3">
    <source>
        <dbReference type="Proteomes" id="UP000694865"/>
    </source>
</evidence>
<dbReference type="Gene3D" id="2.60.40.10">
    <property type="entry name" value="Immunoglobulins"/>
    <property type="match status" value="1"/>
</dbReference>
<dbReference type="Pfam" id="PF07686">
    <property type="entry name" value="V-set"/>
    <property type="match status" value="1"/>
</dbReference>
<dbReference type="SMART" id="SM00409">
    <property type="entry name" value="IG"/>
    <property type="match status" value="1"/>
</dbReference>